<evidence type="ECO:0008006" key="4">
    <source>
        <dbReference type="Google" id="ProtNLM"/>
    </source>
</evidence>
<evidence type="ECO:0000256" key="1">
    <source>
        <dbReference type="SAM" id="MobiDB-lite"/>
    </source>
</evidence>
<dbReference type="EMBL" id="BMHE01000006">
    <property type="protein sequence ID" value="GGI46339.1"/>
    <property type="molecule type" value="Genomic_DNA"/>
</dbReference>
<evidence type="ECO:0000313" key="2">
    <source>
        <dbReference type="EMBL" id="GGI46339.1"/>
    </source>
</evidence>
<evidence type="ECO:0000313" key="3">
    <source>
        <dbReference type="Proteomes" id="UP000615455"/>
    </source>
</evidence>
<keyword evidence="3" id="KW-1185">Reference proteome</keyword>
<name>A0ABQ2BU01_9BACL</name>
<proteinExistence type="predicted"/>
<dbReference type="RefSeq" id="WP_189010177.1">
    <property type="nucleotide sequence ID" value="NZ_BMHE01000006.1"/>
</dbReference>
<sequence length="78" mass="9064">MAKSDELVKYITQQVVTYIDTPKNVRQQAKAINKEQREDWQTRWFGMLPLAARMMLKQAKPKKQAGPSPNKKPSKPHE</sequence>
<dbReference type="Proteomes" id="UP000615455">
    <property type="component" value="Unassembled WGS sequence"/>
</dbReference>
<reference evidence="3" key="1">
    <citation type="journal article" date="2019" name="Int. J. Syst. Evol. Microbiol.">
        <title>The Global Catalogue of Microorganisms (GCM) 10K type strain sequencing project: providing services to taxonomists for standard genome sequencing and annotation.</title>
        <authorList>
            <consortium name="The Broad Institute Genomics Platform"/>
            <consortium name="The Broad Institute Genome Sequencing Center for Infectious Disease"/>
            <person name="Wu L."/>
            <person name="Ma J."/>
        </authorList>
    </citation>
    <scope>NUCLEOTIDE SEQUENCE [LARGE SCALE GENOMIC DNA]</scope>
    <source>
        <strain evidence="3">CGMCC 1.15043</strain>
    </source>
</reference>
<gene>
    <name evidence="2" type="ORF">GCM10008018_16600</name>
</gene>
<accession>A0ABQ2BU01</accession>
<organism evidence="2 3">
    <name type="scientific">Paenibacillus marchantiophytorum</name>
    <dbReference type="NCBI Taxonomy" id="1619310"/>
    <lineage>
        <taxon>Bacteria</taxon>
        <taxon>Bacillati</taxon>
        <taxon>Bacillota</taxon>
        <taxon>Bacilli</taxon>
        <taxon>Bacillales</taxon>
        <taxon>Paenibacillaceae</taxon>
        <taxon>Paenibacillus</taxon>
    </lineage>
</organism>
<feature type="region of interest" description="Disordered" evidence="1">
    <location>
        <begin position="57"/>
        <end position="78"/>
    </location>
</feature>
<dbReference type="InterPro" id="IPR025622">
    <property type="entry name" value="YqzE"/>
</dbReference>
<dbReference type="Pfam" id="PF14038">
    <property type="entry name" value="YqzE"/>
    <property type="match status" value="1"/>
</dbReference>
<comment type="caution">
    <text evidence="2">The sequence shown here is derived from an EMBL/GenBank/DDBJ whole genome shotgun (WGS) entry which is preliminary data.</text>
</comment>
<protein>
    <recommendedName>
        <fullName evidence="4">YqzE family protein</fullName>
    </recommendedName>
</protein>